<dbReference type="Proteomes" id="UP000639338">
    <property type="component" value="Unassembled WGS sequence"/>
</dbReference>
<keyword evidence="4 7" id="KW-0802">TPR repeat</keyword>
<gene>
    <name evidence="8" type="ORF">HCN44_009137</name>
</gene>
<dbReference type="PANTHER" id="PTHR13143">
    <property type="entry name" value="TETRATRICOPEPTIDE REPEAT PROTEIN 19"/>
    <property type="match status" value="1"/>
</dbReference>
<protein>
    <submittedName>
        <fullName evidence="8">Uncharacterized protein</fullName>
    </submittedName>
</protein>
<keyword evidence="9" id="KW-1185">Reference proteome</keyword>
<evidence type="ECO:0000256" key="7">
    <source>
        <dbReference type="PROSITE-ProRule" id="PRU00339"/>
    </source>
</evidence>
<dbReference type="GO" id="GO:0034551">
    <property type="term" value="P:mitochondrial respiratory chain complex III assembly"/>
    <property type="evidence" value="ECO:0007669"/>
    <property type="project" value="InterPro"/>
</dbReference>
<evidence type="ECO:0000256" key="5">
    <source>
        <dbReference type="ARBA" id="ARBA00022946"/>
    </source>
</evidence>
<feature type="repeat" description="TPR" evidence="7">
    <location>
        <begin position="304"/>
        <end position="337"/>
    </location>
</feature>
<dbReference type="EMBL" id="JACMRX010000001">
    <property type="protein sequence ID" value="KAF7997739.1"/>
    <property type="molecule type" value="Genomic_DNA"/>
</dbReference>
<dbReference type="Gene3D" id="1.25.40.10">
    <property type="entry name" value="Tetratricopeptide repeat domain"/>
    <property type="match status" value="2"/>
</dbReference>
<dbReference type="OrthoDB" id="5986190at2759"/>
<keyword evidence="5" id="KW-0809">Transit peptide</keyword>
<reference evidence="8 9" key="1">
    <citation type="submission" date="2020-08" db="EMBL/GenBank/DDBJ databases">
        <title>Aphidius gifuensis genome sequencing and assembly.</title>
        <authorList>
            <person name="Du Z."/>
        </authorList>
    </citation>
    <scope>NUCLEOTIDE SEQUENCE [LARGE SCALE GENOMIC DNA]</scope>
    <source>
        <strain evidence="8">YNYX2018</strain>
        <tissue evidence="8">Adults</tissue>
    </source>
</reference>
<dbReference type="AlphaFoldDB" id="A0A835CV59"/>
<evidence type="ECO:0000313" key="9">
    <source>
        <dbReference type="Proteomes" id="UP000639338"/>
    </source>
</evidence>
<dbReference type="InterPro" id="IPR019734">
    <property type="entry name" value="TPR_rpt"/>
</dbReference>
<keyword evidence="3" id="KW-0677">Repeat</keyword>
<dbReference type="Pfam" id="PF13424">
    <property type="entry name" value="TPR_12"/>
    <property type="match status" value="1"/>
</dbReference>
<dbReference type="GO" id="GO:0005743">
    <property type="term" value="C:mitochondrial inner membrane"/>
    <property type="evidence" value="ECO:0007669"/>
    <property type="project" value="TreeGrafter"/>
</dbReference>
<evidence type="ECO:0000256" key="3">
    <source>
        <dbReference type="ARBA" id="ARBA00022737"/>
    </source>
</evidence>
<dbReference type="SUPFAM" id="SSF48452">
    <property type="entry name" value="TPR-like"/>
    <property type="match status" value="2"/>
</dbReference>
<evidence type="ECO:0000256" key="6">
    <source>
        <dbReference type="ARBA" id="ARBA00023128"/>
    </source>
</evidence>
<dbReference type="PROSITE" id="PS50005">
    <property type="entry name" value="TPR"/>
    <property type="match status" value="2"/>
</dbReference>
<comment type="caution">
    <text evidence="8">The sequence shown here is derived from an EMBL/GenBank/DDBJ whole genome shotgun (WGS) entry which is preliminary data.</text>
</comment>
<accession>A0A835CV59</accession>
<dbReference type="SMART" id="SM00028">
    <property type="entry name" value="TPR"/>
    <property type="match status" value="3"/>
</dbReference>
<evidence type="ECO:0000313" key="8">
    <source>
        <dbReference type="EMBL" id="KAF7997739.1"/>
    </source>
</evidence>
<organism evidence="8 9">
    <name type="scientific">Aphidius gifuensis</name>
    <name type="common">Parasitoid wasp</name>
    <dbReference type="NCBI Taxonomy" id="684658"/>
    <lineage>
        <taxon>Eukaryota</taxon>
        <taxon>Metazoa</taxon>
        <taxon>Ecdysozoa</taxon>
        <taxon>Arthropoda</taxon>
        <taxon>Hexapoda</taxon>
        <taxon>Insecta</taxon>
        <taxon>Pterygota</taxon>
        <taxon>Neoptera</taxon>
        <taxon>Endopterygota</taxon>
        <taxon>Hymenoptera</taxon>
        <taxon>Apocrita</taxon>
        <taxon>Ichneumonoidea</taxon>
        <taxon>Braconidae</taxon>
        <taxon>Aphidiinae</taxon>
        <taxon>Aphidius</taxon>
    </lineage>
</organism>
<proteinExistence type="inferred from homology"/>
<comment type="subcellular location">
    <subcellularLocation>
        <location evidence="1">Mitochondrion</location>
    </subcellularLocation>
</comment>
<dbReference type="Pfam" id="PF13181">
    <property type="entry name" value="TPR_8"/>
    <property type="match status" value="1"/>
</dbReference>
<sequence length="358" mass="41211">MTSLRNFFCLSKRLLKKQVVIKIVRTKTTLTYDDKSNFKNINKLFYNNNNNNDNNKSNDDKSKSRLFFMSGFSLFGILNFNEDDKVAEPELIMTIKRSILLIQKGEYKKAEQMLHVALRQAQSIQSYDGVTYVYDVMANLAFEVGDIKKSKKLFTSVMQRLLSTGTMENDVKIIHMSLKMAKLCESSGEPEKAEDGYLFCLKHIQDHAKLTPDDEDILILWAMTLDWYAKMLLSQSRLSEALDYYLEAYQLCLKVNGKQHQQTVVLLNDLGTTYCLLGQHDQALDYLFEAIEIGKQIPDMQDLSSIYVNLGNVYLKKSMHNEAKQNCTKALTLSKKNNDDETKIQANYCLDEVNKLLK</sequence>
<feature type="repeat" description="TPR" evidence="7">
    <location>
        <begin position="264"/>
        <end position="297"/>
    </location>
</feature>
<dbReference type="InterPro" id="IPR011990">
    <property type="entry name" value="TPR-like_helical_dom_sf"/>
</dbReference>
<evidence type="ECO:0000256" key="4">
    <source>
        <dbReference type="ARBA" id="ARBA00022803"/>
    </source>
</evidence>
<evidence type="ECO:0000256" key="1">
    <source>
        <dbReference type="ARBA" id="ARBA00004173"/>
    </source>
</evidence>
<evidence type="ECO:0000256" key="2">
    <source>
        <dbReference type="ARBA" id="ARBA00008219"/>
    </source>
</evidence>
<name>A0A835CV59_APHGI</name>
<comment type="similarity">
    <text evidence="2">Belongs to the TTC19 family.</text>
</comment>
<dbReference type="PANTHER" id="PTHR13143:SF6">
    <property type="entry name" value="TETRATRICOPEPTIDE REPEAT PROTEIN 19, MITOCHONDRIAL"/>
    <property type="match status" value="1"/>
</dbReference>
<keyword evidence="6" id="KW-0496">Mitochondrion</keyword>
<dbReference type="InterPro" id="IPR040395">
    <property type="entry name" value="TTC19"/>
</dbReference>